<dbReference type="AlphaFoldDB" id="A0A011NHZ6"/>
<comment type="caution">
    <text evidence="1">The sequence shown here is derived from an EMBL/GenBank/DDBJ whole genome shotgun (WGS) entry which is preliminary data.</text>
</comment>
<dbReference type="Proteomes" id="UP000020218">
    <property type="component" value="Unassembled WGS sequence"/>
</dbReference>
<protein>
    <submittedName>
        <fullName evidence="1">Uncharacterized protein</fullName>
    </submittedName>
</protein>
<accession>A0A011NHZ6</accession>
<name>A0A011NHZ6_9PROT</name>
<organism evidence="1 2">
    <name type="scientific">Candidatus Accumulibacter adjunctus</name>
    <dbReference type="NCBI Taxonomy" id="1454001"/>
    <lineage>
        <taxon>Bacteria</taxon>
        <taxon>Pseudomonadati</taxon>
        <taxon>Pseudomonadota</taxon>
        <taxon>Betaproteobacteria</taxon>
        <taxon>Candidatus Accumulibacter</taxon>
    </lineage>
</organism>
<dbReference type="PATRIC" id="fig|1454001.3.peg.3809"/>
<dbReference type="EMBL" id="JFAX01000040">
    <property type="protein sequence ID" value="EXI64182.1"/>
    <property type="molecule type" value="Genomic_DNA"/>
</dbReference>
<sequence>MTLAGLSQQGELNVDVVDSDATAKLADWFEDRWRDRWCLDISKELAEIIDQSWAGQELVPPYHVYLKGAYHLAQEARAGLSEFRIPAAFGNSLFDFQVIKYRMSGTEGE</sequence>
<keyword evidence="2" id="KW-1185">Reference proteome</keyword>
<evidence type="ECO:0000313" key="2">
    <source>
        <dbReference type="Proteomes" id="UP000020218"/>
    </source>
</evidence>
<reference evidence="1" key="1">
    <citation type="submission" date="2014-02" db="EMBL/GenBank/DDBJ databases">
        <title>Expanding our view of genomic diversity in Candidatus Accumulibacter clades.</title>
        <authorList>
            <person name="Skennerton C.T."/>
            <person name="Barr J.J."/>
            <person name="Slater F.R."/>
            <person name="Bond P.L."/>
            <person name="Tyson G.W."/>
        </authorList>
    </citation>
    <scope>NUCLEOTIDE SEQUENCE [LARGE SCALE GENOMIC DNA]</scope>
</reference>
<proteinExistence type="predicted"/>
<evidence type="ECO:0000313" key="1">
    <source>
        <dbReference type="EMBL" id="EXI64182.1"/>
    </source>
</evidence>
<dbReference type="STRING" id="1454001.AW08_03782"/>
<gene>
    <name evidence="1" type="ORF">AW08_03782</name>
</gene>